<keyword evidence="5" id="KW-1185">Reference proteome</keyword>
<dbReference type="InterPro" id="IPR040349">
    <property type="entry name" value="Csm1/Pcs1"/>
</dbReference>
<feature type="coiled-coil region" evidence="1">
    <location>
        <begin position="78"/>
        <end position="112"/>
    </location>
</feature>
<dbReference type="GO" id="GO:0033551">
    <property type="term" value="C:monopolin complex"/>
    <property type="evidence" value="ECO:0007669"/>
    <property type="project" value="InterPro"/>
</dbReference>
<feature type="region of interest" description="Disordered" evidence="2">
    <location>
        <begin position="117"/>
        <end position="138"/>
    </location>
</feature>
<dbReference type="InterPro" id="IPR038608">
    <property type="entry name" value="Csm1/Pcs1_C_sf"/>
</dbReference>
<dbReference type="Pfam" id="PF12539">
    <property type="entry name" value="Csm1"/>
    <property type="match status" value="1"/>
</dbReference>
<keyword evidence="1" id="KW-0175">Coiled coil</keyword>
<dbReference type="GO" id="GO:0045144">
    <property type="term" value="P:meiotic sister chromatid segregation"/>
    <property type="evidence" value="ECO:0007669"/>
    <property type="project" value="TreeGrafter"/>
</dbReference>
<proteinExistence type="predicted"/>
<protein>
    <recommendedName>
        <fullName evidence="3">Monopolin complex subunit Csm1/Pcs1 C-terminal domain-containing protein</fullName>
    </recommendedName>
</protein>
<evidence type="ECO:0000313" key="4">
    <source>
        <dbReference type="EMBL" id="CAH2353193.1"/>
    </source>
</evidence>
<dbReference type="GO" id="GO:0005730">
    <property type="term" value="C:nucleolus"/>
    <property type="evidence" value="ECO:0007669"/>
    <property type="project" value="TreeGrafter"/>
</dbReference>
<sequence length="295" mass="32797">MARTRKAKVEPKAPVAKRAAGAIAPATPIIPPSAALVSSKTVITEKDIFNASSSTQELVSLINTLTSTSQDKLFDDYRAKTQMQLDESYRIIEELNQEIAAKNEIIERLKVSSSKSALNLDQTPSKQPQSSQNLYKSPIRRKKTTDVADLITQDQLSKELDTIGITLDMLELLTGLRITNYEEDDNKFYFDISQSSTAESSDEKKKKNGASAPPAPASGNSLTIVYRLVIAKEFDSTAEINYVPTFLKEGSDDDHIERLKDILPEYFCDNLSFPYNTLSQFYTKINRALNKGVKA</sequence>
<evidence type="ECO:0000259" key="3">
    <source>
        <dbReference type="Pfam" id="PF12539"/>
    </source>
</evidence>
<dbReference type="EMBL" id="CAKXYY010000009">
    <property type="protein sequence ID" value="CAH2353193.1"/>
    <property type="molecule type" value="Genomic_DNA"/>
</dbReference>
<dbReference type="GO" id="GO:1990644">
    <property type="term" value="F:microtubule site clamp"/>
    <property type="evidence" value="ECO:0007669"/>
    <property type="project" value="TreeGrafter"/>
</dbReference>
<evidence type="ECO:0000256" key="1">
    <source>
        <dbReference type="SAM" id="Coils"/>
    </source>
</evidence>
<accession>A0A9P0QPP7</accession>
<dbReference type="PANTHER" id="PTHR28006">
    <property type="entry name" value="MONOPOLIN COMPLEX SUBUNIT CSM1"/>
    <property type="match status" value="1"/>
</dbReference>
<evidence type="ECO:0000313" key="5">
    <source>
        <dbReference type="Proteomes" id="UP000837801"/>
    </source>
</evidence>
<dbReference type="GO" id="GO:0072686">
    <property type="term" value="C:mitotic spindle"/>
    <property type="evidence" value="ECO:0007669"/>
    <property type="project" value="TreeGrafter"/>
</dbReference>
<name>A0A9P0QPP7_9ASCO</name>
<dbReference type="PANTHER" id="PTHR28006:SF1">
    <property type="entry name" value="MONOPOLIN COMPLEX SUBUNIT CSM1"/>
    <property type="match status" value="1"/>
</dbReference>
<organism evidence="4 5">
    <name type="scientific">[Candida] railenensis</name>
    <dbReference type="NCBI Taxonomy" id="45579"/>
    <lineage>
        <taxon>Eukaryota</taxon>
        <taxon>Fungi</taxon>
        <taxon>Dikarya</taxon>
        <taxon>Ascomycota</taxon>
        <taxon>Saccharomycotina</taxon>
        <taxon>Pichiomycetes</taxon>
        <taxon>Debaryomycetaceae</taxon>
        <taxon>Kurtzmaniella</taxon>
    </lineage>
</organism>
<gene>
    <name evidence="4" type="ORF">CLIB1423_09S04874</name>
</gene>
<dbReference type="Gene3D" id="3.90.1150.80">
    <property type="match status" value="1"/>
</dbReference>
<reference evidence="4" key="1">
    <citation type="submission" date="2022-03" db="EMBL/GenBank/DDBJ databases">
        <authorList>
            <person name="Legras J.-L."/>
            <person name="Devillers H."/>
            <person name="Grondin C."/>
        </authorList>
    </citation>
    <scope>NUCLEOTIDE SEQUENCE</scope>
    <source>
        <strain evidence="4">CLIB 1423</strain>
    </source>
</reference>
<dbReference type="OrthoDB" id="2431049at2759"/>
<dbReference type="Proteomes" id="UP000837801">
    <property type="component" value="Unassembled WGS sequence"/>
</dbReference>
<dbReference type="InterPro" id="IPR020981">
    <property type="entry name" value="Csm1/Pcs1_C"/>
</dbReference>
<comment type="caution">
    <text evidence="4">The sequence shown here is derived from an EMBL/GenBank/DDBJ whole genome shotgun (WGS) entry which is preliminary data.</text>
</comment>
<evidence type="ECO:0000256" key="2">
    <source>
        <dbReference type="SAM" id="MobiDB-lite"/>
    </source>
</evidence>
<dbReference type="GO" id="GO:0034506">
    <property type="term" value="C:chromosome, centromeric core domain"/>
    <property type="evidence" value="ECO:0007669"/>
    <property type="project" value="TreeGrafter"/>
</dbReference>
<dbReference type="CDD" id="cd23787">
    <property type="entry name" value="RWD_CSM1"/>
    <property type="match status" value="1"/>
</dbReference>
<dbReference type="AlphaFoldDB" id="A0A9P0QPP7"/>
<feature type="compositionally biased region" description="Polar residues" evidence="2">
    <location>
        <begin position="117"/>
        <end position="135"/>
    </location>
</feature>
<dbReference type="GO" id="GO:0051315">
    <property type="term" value="P:attachment of mitotic spindle microtubules to kinetochore"/>
    <property type="evidence" value="ECO:0007669"/>
    <property type="project" value="TreeGrafter"/>
</dbReference>
<feature type="domain" description="Monopolin complex subunit Csm1/Pcs1 C-terminal" evidence="3">
    <location>
        <begin position="165"/>
        <end position="276"/>
    </location>
</feature>